<dbReference type="GO" id="GO:0016491">
    <property type="term" value="F:oxidoreductase activity"/>
    <property type="evidence" value="ECO:0007669"/>
    <property type="project" value="UniProtKB-KW"/>
</dbReference>
<comment type="caution">
    <text evidence="3">The sequence shown here is derived from an EMBL/GenBank/DDBJ whole genome shotgun (WGS) entry which is preliminary data.</text>
</comment>
<feature type="domain" description="NADP-dependent oxidoreductase" evidence="2">
    <location>
        <begin position="60"/>
        <end position="359"/>
    </location>
</feature>
<evidence type="ECO:0000256" key="1">
    <source>
        <dbReference type="ARBA" id="ARBA00023002"/>
    </source>
</evidence>
<dbReference type="InterPro" id="IPR036812">
    <property type="entry name" value="NAD(P)_OxRdtase_dom_sf"/>
</dbReference>
<accession>A0A8J4B1R1</accession>
<name>A0A8J4B1R1_9CHLO</name>
<evidence type="ECO:0000313" key="3">
    <source>
        <dbReference type="EMBL" id="GIL51221.1"/>
    </source>
</evidence>
<dbReference type="CDD" id="cd19093">
    <property type="entry name" value="AKR_AtPLR-like"/>
    <property type="match status" value="1"/>
</dbReference>
<dbReference type="PANTHER" id="PTHR43364">
    <property type="entry name" value="NADH-SPECIFIC METHYLGLYOXAL REDUCTASE-RELATED"/>
    <property type="match status" value="1"/>
</dbReference>
<evidence type="ECO:0000259" key="2">
    <source>
        <dbReference type="Pfam" id="PF00248"/>
    </source>
</evidence>
<keyword evidence="1" id="KW-0560">Oxidoreductase</keyword>
<dbReference type="Gene3D" id="3.20.20.100">
    <property type="entry name" value="NADP-dependent oxidoreductase domain"/>
    <property type="match status" value="1"/>
</dbReference>
<dbReference type="PANTHER" id="PTHR43364:SF4">
    <property type="entry name" value="NAD(P)-LINKED OXIDOREDUCTASE SUPERFAMILY PROTEIN"/>
    <property type="match status" value="1"/>
</dbReference>
<keyword evidence="4" id="KW-1185">Reference proteome</keyword>
<dbReference type="Proteomes" id="UP000747399">
    <property type="component" value="Unassembled WGS sequence"/>
</dbReference>
<dbReference type="SUPFAM" id="SSF51430">
    <property type="entry name" value="NAD(P)-linked oxidoreductase"/>
    <property type="match status" value="1"/>
</dbReference>
<proteinExistence type="predicted"/>
<dbReference type="Pfam" id="PF00248">
    <property type="entry name" value="Aldo_ket_red"/>
    <property type="match status" value="1"/>
</dbReference>
<dbReference type="InterPro" id="IPR050523">
    <property type="entry name" value="AKR_Detox_Biosynth"/>
</dbReference>
<organism evidence="3 4">
    <name type="scientific">Volvox africanus</name>
    <dbReference type="NCBI Taxonomy" id="51714"/>
    <lineage>
        <taxon>Eukaryota</taxon>
        <taxon>Viridiplantae</taxon>
        <taxon>Chlorophyta</taxon>
        <taxon>core chlorophytes</taxon>
        <taxon>Chlorophyceae</taxon>
        <taxon>CS clade</taxon>
        <taxon>Chlamydomonadales</taxon>
        <taxon>Volvocaceae</taxon>
        <taxon>Volvox</taxon>
    </lineage>
</organism>
<dbReference type="InterPro" id="IPR023210">
    <property type="entry name" value="NADP_OxRdtase_dom"/>
</dbReference>
<sequence>MYAQSCGMRPRTITSNNFQRKICNRRFRSVKLLAAVSSDSTLAPADYTTLGTTDVRVPVMGVGAWSWGDRSGYWGYGREYGQEESRAAYKALIQSGLTFIDTAEVYGYGKSEEFLGEFMREQATKSPGSPAPIIATKFAPLPWRFTSASVVEAAKASLARLGLSSMGLYMQHWPGFGPQYFFNDAYLEGLADCRQRGLCQAVGVSNFSTRRLKQAVKLLAARGVPLASNQVQYSLLYRAPETNGVLEACREAGVTLVAYSPLSQGLLTGKYSAGSTKPNGPRQLVYSDSRLREVEPVLGAVKAVAEARGKTMAQVALNWCICKGTLPIPGAKNERQLTEIAGALGWRLDEAEVAELDAVSSRVPAGLGFPAENF</sequence>
<gene>
    <name evidence="3" type="ORF">Vafri_7290</name>
</gene>
<dbReference type="PRINTS" id="PR00069">
    <property type="entry name" value="ALDKETRDTASE"/>
</dbReference>
<reference evidence="3" key="1">
    <citation type="journal article" date="2021" name="Proc. Natl. Acad. Sci. U.S.A.">
        <title>Three genomes in the algal genus Volvox reveal the fate of a haploid sex-determining region after a transition to homothallism.</title>
        <authorList>
            <person name="Yamamoto K."/>
            <person name="Hamaji T."/>
            <person name="Kawai-Toyooka H."/>
            <person name="Matsuzaki R."/>
            <person name="Takahashi F."/>
            <person name="Nishimura Y."/>
            <person name="Kawachi M."/>
            <person name="Noguchi H."/>
            <person name="Minakuchi Y."/>
            <person name="Umen J.G."/>
            <person name="Toyoda A."/>
            <person name="Nozaki H."/>
        </authorList>
    </citation>
    <scope>NUCLEOTIDE SEQUENCE</scope>
    <source>
        <strain evidence="3">NIES-3780</strain>
    </source>
</reference>
<evidence type="ECO:0000313" key="4">
    <source>
        <dbReference type="Proteomes" id="UP000747399"/>
    </source>
</evidence>
<protein>
    <recommendedName>
        <fullName evidence="2">NADP-dependent oxidoreductase domain-containing protein</fullName>
    </recommendedName>
</protein>
<dbReference type="EMBL" id="BNCO01000010">
    <property type="protein sequence ID" value="GIL51221.1"/>
    <property type="molecule type" value="Genomic_DNA"/>
</dbReference>
<dbReference type="AlphaFoldDB" id="A0A8J4B1R1"/>
<dbReference type="InterPro" id="IPR020471">
    <property type="entry name" value="AKR"/>
</dbReference>